<evidence type="ECO:0000256" key="3">
    <source>
        <dbReference type="ARBA" id="ARBA00022448"/>
    </source>
</evidence>
<feature type="transmembrane region" description="Helical" evidence="8">
    <location>
        <begin position="146"/>
        <end position="168"/>
    </location>
</feature>
<feature type="transmembrane region" description="Helical" evidence="8">
    <location>
        <begin position="90"/>
        <end position="112"/>
    </location>
</feature>
<dbReference type="RefSeq" id="WP_060565856.1">
    <property type="nucleotide sequence ID" value="NZ_CP040006.1"/>
</dbReference>
<keyword evidence="6 8" id="KW-1133">Transmembrane helix</keyword>
<dbReference type="PANTHER" id="PTHR30445">
    <property type="entry name" value="K(+)_H(+) ANTIPORTER SUBUNIT KHTT"/>
    <property type="match status" value="1"/>
</dbReference>
<feature type="transmembrane region" description="Helical" evidence="8">
    <location>
        <begin position="6"/>
        <end position="26"/>
    </location>
</feature>
<dbReference type="GO" id="GO:0006813">
    <property type="term" value="P:potassium ion transport"/>
    <property type="evidence" value="ECO:0007669"/>
    <property type="project" value="InterPro"/>
</dbReference>
<feature type="transmembrane region" description="Helical" evidence="8">
    <location>
        <begin position="414"/>
        <end position="435"/>
    </location>
</feature>
<name>A0A0V8RYF3_9ACTO</name>
<feature type="transmembrane region" description="Helical" evidence="8">
    <location>
        <begin position="59"/>
        <end position="81"/>
    </location>
</feature>
<dbReference type="NCBIfam" id="TIGR01625">
    <property type="entry name" value="YidE_YbjL_dupl"/>
    <property type="match status" value="2"/>
</dbReference>
<keyword evidence="5 8" id="KW-0812">Transmembrane</keyword>
<keyword evidence="4" id="KW-1003">Cell membrane</keyword>
<comment type="subcellular location">
    <subcellularLocation>
        <location evidence="1">Cell membrane</location>
        <topology evidence="1">Multi-pass membrane protein</topology>
    </subcellularLocation>
</comment>
<organism evidence="10 11">
    <name type="scientific">Schaalia odontolytica</name>
    <dbReference type="NCBI Taxonomy" id="1660"/>
    <lineage>
        <taxon>Bacteria</taxon>
        <taxon>Bacillati</taxon>
        <taxon>Actinomycetota</taxon>
        <taxon>Actinomycetes</taxon>
        <taxon>Actinomycetales</taxon>
        <taxon>Actinomycetaceae</taxon>
        <taxon>Schaalia</taxon>
    </lineage>
</organism>
<accession>A0A0V8RYF3</accession>
<evidence type="ECO:0000259" key="9">
    <source>
        <dbReference type="PROSITE" id="PS51202"/>
    </source>
</evidence>
<evidence type="ECO:0000256" key="5">
    <source>
        <dbReference type="ARBA" id="ARBA00022692"/>
    </source>
</evidence>
<evidence type="ECO:0000256" key="2">
    <source>
        <dbReference type="ARBA" id="ARBA00009854"/>
    </source>
</evidence>
<comment type="caution">
    <text evidence="10">The sequence shown here is derived from an EMBL/GenBank/DDBJ whole genome shotgun (WGS) entry which is preliminary data.</text>
</comment>
<dbReference type="SUPFAM" id="SSF116726">
    <property type="entry name" value="TrkA C-terminal domain-like"/>
    <property type="match status" value="2"/>
</dbReference>
<dbReference type="Proteomes" id="UP000054686">
    <property type="component" value="Unassembled WGS sequence"/>
</dbReference>
<gene>
    <name evidence="10" type="ORF">APY09_01555</name>
</gene>
<dbReference type="PROSITE" id="PS51202">
    <property type="entry name" value="RCK_C"/>
    <property type="match status" value="2"/>
</dbReference>
<dbReference type="Pfam" id="PF02080">
    <property type="entry name" value="TrkA_C"/>
    <property type="match status" value="1"/>
</dbReference>
<evidence type="ECO:0000256" key="7">
    <source>
        <dbReference type="ARBA" id="ARBA00023136"/>
    </source>
</evidence>
<reference evidence="10 11" key="1">
    <citation type="submission" date="2015-10" db="EMBL/GenBank/DDBJ databases">
        <title>Draft Genome of Actinomyces odontolyticus subsp. actinosynbacter strain XH001.</title>
        <authorList>
            <person name="Mclean J.S."/>
            <person name="He X."/>
        </authorList>
    </citation>
    <scope>NUCLEOTIDE SEQUENCE [LARGE SCALE GENOMIC DNA]</scope>
    <source>
        <strain evidence="10 11">XH001</strain>
    </source>
</reference>
<feature type="domain" description="RCK C-terminal" evidence="9">
    <location>
        <begin position="176"/>
        <end position="254"/>
    </location>
</feature>
<dbReference type="GO" id="GO:0005886">
    <property type="term" value="C:plasma membrane"/>
    <property type="evidence" value="ECO:0007669"/>
    <property type="project" value="UniProtKB-SubCell"/>
</dbReference>
<protein>
    <submittedName>
        <fullName evidence="10">Transporter</fullName>
    </submittedName>
</protein>
<evidence type="ECO:0000256" key="4">
    <source>
        <dbReference type="ARBA" id="ARBA00022475"/>
    </source>
</evidence>
<dbReference type="PANTHER" id="PTHR30445:SF3">
    <property type="entry name" value="TRANSPORT PROTEIN YIDE-RELATED"/>
    <property type="match status" value="1"/>
</dbReference>
<dbReference type="InterPro" id="IPR050144">
    <property type="entry name" value="AAE_transporter"/>
</dbReference>
<dbReference type="EMBL" id="LLVT01000001">
    <property type="protein sequence ID" value="KSW13076.1"/>
    <property type="molecule type" value="Genomic_DNA"/>
</dbReference>
<evidence type="ECO:0000256" key="6">
    <source>
        <dbReference type="ARBA" id="ARBA00022989"/>
    </source>
</evidence>
<dbReference type="InterPro" id="IPR006512">
    <property type="entry name" value="YidE_YbjL"/>
</dbReference>
<feature type="transmembrane region" description="Helical" evidence="8">
    <location>
        <begin position="500"/>
        <end position="520"/>
    </location>
</feature>
<evidence type="ECO:0000313" key="10">
    <source>
        <dbReference type="EMBL" id="KSW13076.1"/>
    </source>
</evidence>
<sequence>MASLFASSPLLALFVVVALGAAIGAIRIGPLRFGAAGALFVGLTVSALHPEVVSTHMSIVQPMGLAFFVYCVGISAGATFFQDLRKQTNLLALTTIVCVVGALIALAGGRLLGLSSGLTSGLFTGALTAAPALDTATRLTGDPNAAVGYAFGYPVGVIGGILIVTITVTRKWVGPKDTPSLAGASLEAVSIHVSKHTNTRDIDAWRDQRVRLSYLRRDGRTRVTAPGEDLLPGDHVVMVGDPASIKETAPLVGEILDHNLEDDRSDLAFERIVVSNPDVAGRSVSELNVTKRFGAVITRVRRGDLDLLARDDLDLQLGDHVAVVVPTDELDDIAEWLGDSERRVAEVDGMAFGIGLVLGLLLGIVSFPLPGGQGFQLGAAAGPLIVGMLLGALRRTGPLVWTLPAAANLTIRQIGLMLFLAALGLNAGPQFASLLGSPEGWRAALLAAVMVVVCCVIQALGAKFIGLSSARAAGGIAGFLGQPAVLQAADARVTDERIEAAYATLFAFAIIVKILLLPLITSFL</sequence>
<feature type="domain" description="RCK C-terminal" evidence="9">
    <location>
        <begin position="255"/>
        <end position="339"/>
    </location>
</feature>
<comment type="similarity">
    <text evidence="2">Belongs to the AAE transporter (TC 2.A.81) family.</text>
</comment>
<dbReference type="Pfam" id="PF06826">
    <property type="entry name" value="Asp-Al_Ex"/>
    <property type="match status" value="2"/>
</dbReference>
<evidence type="ECO:0000256" key="1">
    <source>
        <dbReference type="ARBA" id="ARBA00004651"/>
    </source>
</evidence>
<keyword evidence="7 8" id="KW-0472">Membrane</keyword>
<dbReference type="InterPro" id="IPR036721">
    <property type="entry name" value="RCK_C_sf"/>
</dbReference>
<feature type="transmembrane region" description="Helical" evidence="8">
    <location>
        <begin position="33"/>
        <end position="53"/>
    </location>
</feature>
<dbReference type="AlphaFoldDB" id="A0A0V8RYF3"/>
<dbReference type="Gene3D" id="3.30.70.1450">
    <property type="entry name" value="Regulator of K+ conductance, C-terminal domain"/>
    <property type="match status" value="1"/>
</dbReference>
<feature type="transmembrane region" description="Helical" evidence="8">
    <location>
        <begin position="441"/>
        <end position="461"/>
    </location>
</feature>
<dbReference type="OrthoDB" id="9155749at2"/>
<dbReference type="GO" id="GO:0008324">
    <property type="term" value="F:monoatomic cation transmembrane transporter activity"/>
    <property type="evidence" value="ECO:0007669"/>
    <property type="project" value="InterPro"/>
</dbReference>
<feature type="transmembrane region" description="Helical" evidence="8">
    <location>
        <begin position="375"/>
        <end position="393"/>
    </location>
</feature>
<proteinExistence type="inferred from homology"/>
<dbReference type="InterPro" id="IPR006037">
    <property type="entry name" value="RCK_C"/>
</dbReference>
<feature type="transmembrane region" description="Helical" evidence="8">
    <location>
        <begin position="350"/>
        <end position="369"/>
    </location>
</feature>
<evidence type="ECO:0000313" key="11">
    <source>
        <dbReference type="Proteomes" id="UP000054686"/>
    </source>
</evidence>
<evidence type="ECO:0000256" key="8">
    <source>
        <dbReference type="SAM" id="Phobius"/>
    </source>
</evidence>
<keyword evidence="3" id="KW-0813">Transport</keyword>